<dbReference type="Proteomes" id="UP000323075">
    <property type="component" value="Unassembled WGS sequence"/>
</dbReference>
<dbReference type="AlphaFoldDB" id="A0A4D6GRA4"/>
<dbReference type="GeneID" id="68693299"/>
<evidence type="ECO:0000259" key="1">
    <source>
        <dbReference type="Pfam" id="PF12680"/>
    </source>
</evidence>
<accession>A0A4D6GRA4</accession>
<dbReference type="SUPFAM" id="SSF54427">
    <property type="entry name" value="NTF2-like"/>
    <property type="match status" value="1"/>
</dbReference>
<protein>
    <submittedName>
        <fullName evidence="2">DUF1486 family protein</fullName>
    </submittedName>
</protein>
<gene>
    <name evidence="3" type="ORF">APQ99_01388</name>
    <name evidence="2" type="ORF">HBSAL_02375</name>
</gene>
<sequence>MDRSDLVTAYYDAVDEGDISAVLALFSDDIVYERPGTPTIVGTDDLGQFYRTERALTGTHTVHTLTVDGDTVAVRGTFTGEQAGDPVEFGFADFHVIRDGAITERHTYTDRDTV</sequence>
<dbReference type="Gene3D" id="3.10.450.50">
    <property type="match status" value="1"/>
</dbReference>
<dbReference type="RefSeq" id="WP_010902225.1">
    <property type="nucleotide sequence ID" value="NZ_VRYN01000002.1"/>
</dbReference>
<reference evidence="3 5" key="2">
    <citation type="submission" date="2019-07" db="EMBL/GenBank/DDBJ databases">
        <title>Genomic Encyclopedia of Archaeal and Bacterial Type Strains, Phase II (KMG-II): from individual species to whole genera.</title>
        <authorList>
            <person name="Goeker M."/>
        </authorList>
    </citation>
    <scope>NUCLEOTIDE SEQUENCE [LARGE SCALE GENOMIC DNA]</scope>
    <source>
        <strain evidence="3 5">DSM 3754</strain>
    </source>
</reference>
<dbReference type="InterPro" id="IPR037401">
    <property type="entry name" value="SnoaL-like"/>
</dbReference>
<dbReference type="Pfam" id="PF12680">
    <property type="entry name" value="SnoaL_2"/>
    <property type="match status" value="1"/>
</dbReference>
<dbReference type="EMBL" id="VRYN01000002">
    <property type="protein sequence ID" value="TYO76747.1"/>
    <property type="molecule type" value="Genomic_DNA"/>
</dbReference>
<dbReference type="Proteomes" id="UP000296216">
    <property type="component" value="Chromosome"/>
</dbReference>
<reference evidence="2" key="3">
    <citation type="journal article" name="MicrobiologyOpen">
        <title>Whole-genome comparison between the type strain of Halobacterium salinarum (DSM 3754(T)) and the laboratory strains R1 and NRC-1.</title>
        <authorList>
            <person name="Pfeiffer F."/>
            <person name="Losensky G."/>
            <person name="Marchfelder A."/>
            <person name="Habermann B."/>
            <person name="Dyall-Smith M."/>
        </authorList>
    </citation>
    <scope>NUCLEOTIDE SEQUENCE</scope>
    <source>
        <strain evidence="2">91-R6</strain>
    </source>
</reference>
<feature type="domain" description="SnoaL-like" evidence="1">
    <location>
        <begin position="7"/>
        <end position="104"/>
    </location>
</feature>
<name>A0A4D6GRA4_HALS9</name>
<evidence type="ECO:0000313" key="3">
    <source>
        <dbReference type="EMBL" id="TYO76747.1"/>
    </source>
</evidence>
<evidence type="ECO:0000313" key="4">
    <source>
        <dbReference type="Proteomes" id="UP000296216"/>
    </source>
</evidence>
<dbReference type="InterPro" id="IPR032710">
    <property type="entry name" value="NTF2-like_dom_sf"/>
</dbReference>
<evidence type="ECO:0000313" key="2">
    <source>
        <dbReference type="EMBL" id="QCC44204.1"/>
    </source>
</evidence>
<evidence type="ECO:0000313" key="5">
    <source>
        <dbReference type="Proteomes" id="UP000323075"/>
    </source>
</evidence>
<reference evidence="2 4" key="1">
    <citation type="journal article" date="2019" name="Microbiol. Resour. Announc.">
        <title>The Genome Sequence of the Halobacterium salinarum Type Strain Is Closely Related to That of Laboratory Strains NRC-1 and R1.</title>
        <authorList>
            <person name="Pfeiffer F."/>
            <person name="Marchfelder A."/>
            <person name="Habermann B."/>
            <person name="Dyall-Smith M.L."/>
        </authorList>
    </citation>
    <scope>NUCLEOTIDE SEQUENCE [LARGE SCALE GENOMIC DNA]</scope>
    <source>
        <strain evidence="2">91-R6</strain>
        <strain evidence="4">ATCC 33171 / DSM 3754 / JCM 8978 / NBRC 102687 / NCIMB 764 / 91-R6</strain>
    </source>
</reference>
<proteinExistence type="predicted"/>
<dbReference type="EMBL" id="CP038631">
    <property type="protein sequence ID" value="QCC44204.1"/>
    <property type="molecule type" value="Genomic_DNA"/>
</dbReference>
<organism evidence="2 4">
    <name type="scientific">Halobacterium salinarum (strain ATCC 33171 / DSM 3754 / JCM 8978 / NBRC 102687 / NCIMB 764 / 91-R6)</name>
    <dbReference type="NCBI Taxonomy" id="2597657"/>
    <lineage>
        <taxon>Archaea</taxon>
        <taxon>Methanobacteriati</taxon>
        <taxon>Methanobacteriota</taxon>
        <taxon>Stenosarchaea group</taxon>
        <taxon>Halobacteria</taxon>
        <taxon>Halobacteriales</taxon>
        <taxon>Halobacteriaceae</taxon>
        <taxon>Halobacterium</taxon>
    </lineage>
</organism>